<dbReference type="AlphaFoldDB" id="A0A109XVJ9"/>
<protein>
    <submittedName>
        <fullName evidence="2">Uncharacterized protein</fullName>
    </submittedName>
</protein>
<feature type="region of interest" description="Disordered" evidence="1">
    <location>
        <begin position="125"/>
        <end position="156"/>
    </location>
</feature>
<evidence type="ECO:0000313" key="3">
    <source>
        <dbReference type="Proteomes" id="UP000060602"/>
    </source>
</evidence>
<evidence type="ECO:0000313" key="2">
    <source>
        <dbReference type="EMBL" id="AMG35613.1"/>
    </source>
</evidence>
<dbReference type="RefSeq" id="WP_061071492.1">
    <property type="nucleotide sequence ID" value="NZ_CP014060.2"/>
</dbReference>
<organism evidence="2 3">
    <name type="scientific">Alcaligenes xylosoxydans xylosoxydans</name>
    <name type="common">Achromobacter xylosoxidans</name>
    <dbReference type="NCBI Taxonomy" id="85698"/>
    <lineage>
        <taxon>Bacteria</taxon>
        <taxon>Pseudomonadati</taxon>
        <taxon>Pseudomonadota</taxon>
        <taxon>Betaproteobacteria</taxon>
        <taxon>Burkholderiales</taxon>
        <taxon>Alcaligenaceae</taxon>
        <taxon>Achromobacter</taxon>
    </lineage>
</organism>
<proteinExistence type="predicted"/>
<evidence type="ECO:0000256" key="1">
    <source>
        <dbReference type="SAM" id="MobiDB-lite"/>
    </source>
</evidence>
<gene>
    <name evidence="2" type="ORF">AL504_05955</name>
</gene>
<name>A0A109XVJ9_ALCXX</name>
<dbReference type="Proteomes" id="UP000060602">
    <property type="component" value="Chromosome"/>
</dbReference>
<feature type="compositionally biased region" description="Polar residues" evidence="1">
    <location>
        <begin position="136"/>
        <end position="145"/>
    </location>
</feature>
<dbReference type="EMBL" id="CP014060">
    <property type="protein sequence ID" value="AMG35613.1"/>
    <property type="molecule type" value="Genomic_DNA"/>
</dbReference>
<accession>A0A109XVJ9</accession>
<sequence length="156" mass="17309">MPRLSRPLHAFCAAALLSALPGCVPYPTYKTLQPRAAITVQDEAGQPLADARVVLIAGAYPYGYDRFRVEQRTGADGQAGFEARHEWRVEVLAIHGAEIFFWNWCVEKPGYETYATQDRNADAFDPKPVVRLKPGASQTCDNPNGSPFMRETRPSP</sequence>
<reference evidence="3" key="1">
    <citation type="submission" date="2015-12" db="EMBL/GenBank/DDBJ databases">
        <title>FDA dAtabase for Regulatory Grade micrObial Sequences (FDA-ARGOS): Supporting development and validation of Infectious Disease Dx tests.</title>
        <authorList>
            <person name="Case J."/>
            <person name="Tallon L."/>
            <person name="Sadzewicz L."/>
            <person name="Sengamalay N."/>
            <person name="Ott S."/>
            <person name="Godinez A."/>
            <person name="Nagaraj S."/>
            <person name="Nadendla S."/>
            <person name="Sichtig H."/>
        </authorList>
    </citation>
    <scope>NUCLEOTIDE SEQUENCE [LARGE SCALE GENOMIC DNA]</scope>
    <source>
        <strain evidence="3">FDAARGOS_147</strain>
    </source>
</reference>